<gene>
    <name evidence="8" type="primary">ruvX</name>
    <name evidence="8" type="ORF">GTO89_15015</name>
</gene>
<dbReference type="InterPro" id="IPR006641">
    <property type="entry name" value="YqgF/RNaseH-like_dom"/>
</dbReference>
<evidence type="ECO:0000256" key="3">
    <source>
        <dbReference type="ARBA" id="ARBA00022722"/>
    </source>
</evidence>
<dbReference type="NCBIfam" id="TIGR00250">
    <property type="entry name" value="RNAse_H_YqgF"/>
    <property type="match status" value="1"/>
</dbReference>
<proteinExistence type="inferred from homology"/>
<evidence type="ECO:0000313" key="9">
    <source>
        <dbReference type="Proteomes" id="UP000471031"/>
    </source>
</evidence>
<feature type="domain" description="YqgF/RNase H-like" evidence="7">
    <location>
        <begin position="2"/>
        <end position="102"/>
    </location>
</feature>
<keyword evidence="3 5" id="KW-0540">Nuclease</keyword>
<comment type="similarity">
    <text evidence="5">Belongs to the YqgF HJR family.</text>
</comment>
<comment type="function">
    <text evidence="5">Could be a nuclease involved in processing of the 5'-end of pre-16S rRNA.</text>
</comment>
<dbReference type="AlphaFoldDB" id="A0A845LLU6"/>
<dbReference type="OrthoDB" id="9796140at2"/>
<comment type="subcellular location">
    <subcellularLocation>
        <location evidence="5">Cytoplasm</location>
    </subcellularLocation>
</comment>
<dbReference type="EC" id="3.1.-.-" evidence="5"/>
<keyword evidence="1 5" id="KW-0963">Cytoplasm</keyword>
<reference evidence="8 9" key="1">
    <citation type="submission" date="2020-01" db="EMBL/GenBank/DDBJ databases">
        <title>Whole genome sequence of Heliobacterium gestii DSM 11169.</title>
        <authorList>
            <person name="Kyndt J.A."/>
            <person name="Meyer T.E."/>
        </authorList>
    </citation>
    <scope>NUCLEOTIDE SEQUENCE [LARGE SCALE GENOMIC DNA]</scope>
    <source>
        <strain evidence="8 9">DSM 11169</strain>
    </source>
</reference>
<dbReference type="GO" id="GO:0005829">
    <property type="term" value="C:cytosol"/>
    <property type="evidence" value="ECO:0007669"/>
    <property type="project" value="TreeGrafter"/>
</dbReference>
<keyword evidence="9" id="KW-1185">Reference proteome</keyword>
<keyword evidence="4 5" id="KW-0378">Hydrolase</keyword>
<dbReference type="GO" id="GO:0004518">
    <property type="term" value="F:nuclease activity"/>
    <property type="evidence" value="ECO:0007669"/>
    <property type="project" value="UniProtKB-KW"/>
</dbReference>
<evidence type="ECO:0000256" key="2">
    <source>
        <dbReference type="ARBA" id="ARBA00022517"/>
    </source>
</evidence>
<dbReference type="EMBL" id="WXEX01000015">
    <property type="protein sequence ID" value="MZP44343.1"/>
    <property type="molecule type" value="Genomic_DNA"/>
</dbReference>
<feature type="region of interest" description="Disordered" evidence="6">
    <location>
        <begin position="139"/>
        <end position="165"/>
    </location>
</feature>
<evidence type="ECO:0000259" key="7">
    <source>
        <dbReference type="SMART" id="SM00732"/>
    </source>
</evidence>
<dbReference type="GO" id="GO:0000967">
    <property type="term" value="P:rRNA 5'-end processing"/>
    <property type="evidence" value="ECO:0007669"/>
    <property type="project" value="UniProtKB-UniRule"/>
</dbReference>
<protein>
    <recommendedName>
        <fullName evidence="5">Putative pre-16S rRNA nuclease</fullName>
        <ecNumber evidence="5">3.1.-.-</ecNumber>
    </recommendedName>
</protein>
<evidence type="ECO:0000256" key="6">
    <source>
        <dbReference type="SAM" id="MobiDB-lite"/>
    </source>
</evidence>
<dbReference type="GO" id="GO:0016788">
    <property type="term" value="F:hydrolase activity, acting on ester bonds"/>
    <property type="evidence" value="ECO:0007669"/>
    <property type="project" value="UniProtKB-UniRule"/>
</dbReference>
<name>A0A845LLU6_HELGE</name>
<organism evidence="8 9">
    <name type="scientific">Heliomicrobium gestii</name>
    <name type="common">Heliobacterium gestii</name>
    <dbReference type="NCBI Taxonomy" id="2699"/>
    <lineage>
        <taxon>Bacteria</taxon>
        <taxon>Bacillati</taxon>
        <taxon>Bacillota</taxon>
        <taxon>Clostridia</taxon>
        <taxon>Eubacteriales</taxon>
        <taxon>Heliobacteriaceae</taxon>
        <taxon>Heliomicrobium</taxon>
    </lineage>
</organism>
<dbReference type="Proteomes" id="UP000471031">
    <property type="component" value="Unassembled WGS sequence"/>
</dbReference>
<sequence length="165" mass="18372">MLRIMGLDVGDKTIGVAVSDLMGWTAQGIETIRRGRLAADMERLKELVKAYEVERIVCGLPRNMNGTYGPRAEGIRDFGRVVGEKLDIPVDYWDERLTTVAAQKTLIAGDMSRAKRKQVVDKLAAVLILQNYLDAKAHQQAKAQRDARDDDGADSDNNDDRLDEV</sequence>
<dbReference type="Pfam" id="PF03652">
    <property type="entry name" value="RuvX"/>
    <property type="match status" value="1"/>
</dbReference>
<dbReference type="InterPro" id="IPR012337">
    <property type="entry name" value="RNaseH-like_sf"/>
</dbReference>
<evidence type="ECO:0000256" key="5">
    <source>
        <dbReference type="HAMAP-Rule" id="MF_00651"/>
    </source>
</evidence>
<dbReference type="PANTHER" id="PTHR33317">
    <property type="entry name" value="POLYNUCLEOTIDYL TRANSFERASE, RIBONUCLEASE H-LIKE SUPERFAMILY PROTEIN"/>
    <property type="match status" value="1"/>
</dbReference>
<dbReference type="CDD" id="cd16964">
    <property type="entry name" value="YqgF"/>
    <property type="match status" value="1"/>
</dbReference>
<dbReference type="HAMAP" id="MF_00651">
    <property type="entry name" value="Nuclease_YqgF"/>
    <property type="match status" value="1"/>
</dbReference>
<evidence type="ECO:0000256" key="4">
    <source>
        <dbReference type="ARBA" id="ARBA00022801"/>
    </source>
</evidence>
<accession>A0A845LLU6</accession>
<dbReference type="SUPFAM" id="SSF53098">
    <property type="entry name" value="Ribonuclease H-like"/>
    <property type="match status" value="1"/>
</dbReference>
<comment type="caution">
    <text evidence="8">The sequence shown here is derived from an EMBL/GenBank/DDBJ whole genome shotgun (WGS) entry which is preliminary data.</text>
</comment>
<dbReference type="InterPro" id="IPR005227">
    <property type="entry name" value="YqgF"/>
</dbReference>
<dbReference type="Gene3D" id="3.30.420.140">
    <property type="entry name" value="YqgF/RNase H-like domain"/>
    <property type="match status" value="1"/>
</dbReference>
<dbReference type="InterPro" id="IPR037027">
    <property type="entry name" value="YqgF/RNaseH-like_dom_sf"/>
</dbReference>
<dbReference type="PANTHER" id="PTHR33317:SF4">
    <property type="entry name" value="POLYNUCLEOTIDYL TRANSFERASE, RIBONUCLEASE H-LIKE SUPERFAMILY PROTEIN"/>
    <property type="match status" value="1"/>
</dbReference>
<evidence type="ECO:0000256" key="1">
    <source>
        <dbReference type="ARBA" id="ARBA00022490"/>
    </source>
</evidence>
<evidence type="ECO:0000313" key="8">
    <source>
        <dbReference type="EMBL" id="MZP44343.1"/>
    </source>
</evidence>
<keyword evidence="2 5" id="KW-0690">Ribosome biogenesis</keyword>
<dbReference type="SMART" id="SM00732">
    <property type="entry name" value="YqgFc"/>
    <property type="match status" value="1"/>
</dbReference>